<feature type="transmembrane region" description="Helical" evidence="1">
    <location>
        <begin position="31"/>
        <end position="50"/>
    </location>
</feature>
<dbReference type="InterPro" id="IPR030802">
    <property type="entry name" value="Permease_MalE"/>
</dbReference>
<protein>
    <submittedName>
        <fullName evidence="2">Permease family protein</fullName>
    </submittedName>
</protein>
<reference evidence="2 3" key="1">
    <citation type="submission" date="2015-11" db="EMBL/GenBank/DDBJ databases">
        <title>Exploring the genomic traits of fungus-feeding bacterial genus Collimonas.</title>
        <authorList>
            <person name="Song C."/>
            <person name="Schmidt R."/>
            <person name="de Jager V."/>
            <person name="Krzyzanowska D."/>
            <person name="Jongedijk E."/>
            <person name="Cankar K."/>
            <person name="Beekwilder J."/>
            <person name="van Veen A."/>
            <person name="de Boer W."/>
            <person name="van Veen J.A."/>
            <person name="Garbeva P."/>
        </authorList>
    </citation>
    <scope>NUCLEOTIDE SEQUENCE [LARGE SCALE GENOMIC DNA]</scope>
    <source>
        <strain evidence="2 3">Ter282</strain>
    </source>
</reference>
<dbReference type="EMBL" id="CP013235">
    <property type="protein sequence ID" value="AMP10180.1"/>
    <property type="molecule type" value="Genomic_DNA"/>
</dbReference>
<dbReference type="GO" id="GO:0043190">
    <property type="term" value="C:ATP-binding cassette (ABC) transporter complex"/>
    <property type="evidence" value="ECO:0007669"/>
    <property type="project" value="InterPro"/>
</dbReference>
<feature type="transmembrane region" description="Helical" evidence="1">
    <location>
        <begin position="164"/>
        <end position="188"/>
    </location>
</feature>
<sequence>MLRYHYPMRPTSYLNARPEQWAATFLRTLKSWWLMLHLTAVALVMGFSPSTYHRANRSTTYRYIYTGTWQILPWFTLLCTLLSLVLIRIVIVTALSYGLSRYALEMVVRVLVLELIPLSAALFVALRAGLAFNAGAMQFAASGKEQNLQWRDIDRLRRDLVPQVIANAFSVLSLAVVSGVIVLLLAYVNVYGMSPWGLVDYTRTVGRVFDPAVTLGFALKTILFGLAVAVIPMAAILEASQQQVDISSTVQPGAIRLLFVLVLIEIGALAVKYF</sequence>
<feature type="transmembrane region" description="Helical" evidence="1">
    <location>
        <begin position="208"/>
        <end position="232"/>
    </location>
</feature>
<accession>A0A127QJC0</accession>
<keyword evidence="1" id="KW-0812">Transmembrane</keyword>
<name>A0A127QJC0_9BURK</name>
<feature type="transmembrane region" description="Helical" evidence="1">
    <location>
        <begin position="115"/>
        <end position="143"/>
    </location>
</feature>
<evidence type="ECO:0000256" key="1">
    <source>
        <dbReference type="SAM" id="Phobius"/>
    </source>
</evidence>
<evidence type="ECO:0000313" key="2">
    <source>
        <dbReference type="EMBL" id="AMP10180.1"/>
    </source>
</evidence>
<proteinExistence type="predicted"/>
<feature type="transmembrane region" description="Helical" evidence="1">
    <location>
        <begin position="71"/>
        <end position="95"/>
    </location>
</feature>
<dbReference type="AlphaFoldDB" id="A0A127QJC0"/>
<feature type="transmembrane region" description="Helical" evidence="1">
    <location>
        <begin position="253"/>
        <end position="271"/>
    </location>
</feature>
<keyword evidence="1" id="KW-0472">Membrane</keyword>
<keyword evidence="3" id="KW-1185">Reference proteome</keyword>
<organism evidence="2 3">
    <name type="scientific">Collimonas arenae</name>
    <dbReference type="NCBI Taxonomy" id="279058"/>
    <lineage>
        <taxon>Bacteria</taxon>
        <taxon>Pseudomonadati</taxon>
        <taxon>Pseudomonadota</taxon>
        <taxon>Betaproteobacteria</taxon>
        <taxon>Burkholderiales</taxon>
        <taxon>Oxalobacteraceae</taxon>
        <taxon>Collimonas</taxon>
    </lineage>
</organism>
<gene>
    <name evidence="2" type="ORF">CAter282_2434</name>
</gene>
<dbReference type="PATRIC" id="fig|279058.18.peg.2402"/>
<dbReference type="Pfam" id="PF02405">
    <property type="entry name" value="MlaE"/>
    <property type="match status" value="1"/>
</dbReference>
<dbReference type="Proteomes" id="UP000071778">
    <property type="component" value="Chromosome"/>
</dbReference>
<evidence type="ECO:0000313" key="3">
    <source>
        <dbReference type="Proteomes" id="UP000071778"/>
    </source>
</evidence>
<keyword evidence="1" id="KW-1133">Transmembrane helix</keyword>